<dbReference type="Pfam" id="PF04883">
    <property type="entry name" value="HK97-gp10_like"/>
    <property type="match status" value="1"/>
</dbReference>
<dbReference type="EMBL" id="JAVAJI010000028">
    <property type="protein sequence ID" value="MDP4545904.1"/>
    <property type="molecule type" value="Genomic_DNA"/>
</dbReference>
<proteinExistence type="predicted"/>
<reference evidence="1 2" key="1">
    <citation type="submission" date="2023-08" db="EMBL/GenBank/DDBJ databases">
        <authorList>
            <person name="Kumar R."/>
        </authorList>
    </citation>
    <scope>NUCLEOTIDE SEQUENCE [LARGE SCALE GENOMIC DNA]</scope>
    <source>
        <strain evidence="1 2">LUR13</strain>
    </source>
</reference>
<dbReference type="InterPro" id="IPR010064">
    <property type="entry name" value="HK97-gp10_tail"/>
</dbReference>
<name>A0ABT9HJG1_9GAMM</name>
<dbReference type="Proteomes" id="UP001228171">
    <property type="component" value="Unassembled WGS sequence"/>
</dbReference>
<protein>
    <submittedName>
        <fullName evidence="1">HK97 gp10 family phage protein</fullName>
    </submittedName>
</protein>
<evidence type="ECO:0000313" key="2">
    <source>
        <dbReference type="Proteomes" id="UP001228171"/>
    </source>
</evidence>
<dbReference type="GeneID" id="84652906"/>
<sequence length="128" mass="14638">MSVDFRIEGLDDLESQFDRLADTSKKKVMMKALNAGIQPIKKEAKARAPERTGLLKKNIRSKQMRYTEKPAVGIYISGKAFYWYFIENGTSKMAAAPFLRPAVDSKYEEGVNKFKEKWKVEIDKVLIG</sequence>
<accession>A0ABT9HJG1</accession>
<comment type="caution">
    <text evidence="1">The sequence shown here is derived from an EMBL/GenBank/DDBJ whole genome shotgun (WGS) entry which is preliminary data.</text>
</comment>
<dbReference type="NCBIfam" id="TIGR01725">
    <property type="entry name" value="phge_HK97_gp10"/>
    <property type="match status" value="1"/>
</dbReference>
<organism evidence="1 2">
    <name type="scientific">Psychrobacter faecalis</name>
    <dbReference type="NCBI Taxonomy" id="180588"/>
    <lineage>
        <taxon>Bacteria</taxon>
        <taxon>Pseudomonadati</taxon>
        <taxon>Pseudomonadota</taxon>
        <taxon>Gammaproteobacteria</taxon>
        <taxon>Moraxellales</taxon>
        <taxon>Moraxellaceae</taxon>
        <taxon>Psychrobacter</taxon>
    </lineage>
</organism>
<keyword evidence="2" id="KW-1185">Reference proteome</keyword>
<gene>
    <name evidence="1" type="ORF">Q8P09_12540</name>
</gene>
<evidence type="ECO:0000313" key="1">
    <source>
        <dbReference type="EMBL" id="MDP4545904.1"/>
    </source>
</evidence>
<dbReference type="RefSeq" id="WP_198328392.1">
    <property type="nucleotide sequence ID" value="NZ_CAJGZG010000011.1"/>
</dbReference>